<keyword evidence="2" id="KW-1185">Reference proteome</keyword>
<dbReference type="InterPro" id="IPR021486">
    <property type="entry name" value="DUF3139"/>
</dbReference>
<protein>
    <recommendedName>
        <fullName evidence="3">DUF3139 domain-containing protein</fullName>
    </recommendedName>
</protein>
<gene>
    <name evidence="1" type="ORF">AV654_29235</name>
</gene>
<dbReference type="AlphaFoldDB" id="A0A163V5R2"/>
<dbReference type="EMBL" id="LQRA01000078">
    <property type="protein sequence ID" value="KZE74377.1"/>
    <property type="molecule type" value="Genomic_DNA"/>
</dbReference>
<dbReference type="RefSeq" id="WP_063185661.1">
    <property type="nucleotide sequence ID" value="NZ_LQRA01000078.1"/>
</dbReference>
<sequence length="114" mass="13476">MSKLKKVMLVMLIGLILTPFVYVQLNKVIYANKVTKYLLEKQNYKENEIKSVKGIWGIKLPPFYATVVFEDEPYVEYIYFAHNDVLQFSYNITEEGRNRGITQSDLKHYNVPKY</sequence>
<evidence type="ECO:0000313" key="2">
    <source>
        <dbReference type="Proteomes" id="UP000076563"/>
    </source>
</evidence>
<dbReference type="Pfam" id="PF11337">
    <property type="entry name" value="DUF3139"/>
    <property type="match status" value="1"/>
</dbReference>
<proteinExistence type="predicted"/>
<comment type="caution">
    <text evidence="1">The sequence shown here is derived from an EMBL/GenBank/DDBJ whole genome shotgun (WGS) entry which is preliminary data.</text>
</comment>
<evidence type="ECO:0000313" key="1">
    <source>
        <dbReference type="EMBL" id="KZE74377.1"/>
    </source>
</evidence>
<dbReference type="OrthoDB" id="2738731at2"/>
<dbReference type="Proteomes" id="UP000076563">
    <property type="component" value="Unassembled WGS sequence"/>
</dbReference>
<accession>A0A163V5R2</accession>
<name>A0A163V5R2_9BACL</name>
<reference evidence="2" key="1">
    <citation type="submission" date="2016-01" db="EMBL/GenBank/DDBJ databases">
        <title>Draft genome of Chromobacterium sp. F49.</title>
        <authorList>
            <person name="Hong K.W."/>
        </authorList>
    </citation>
    <scope>NUCLEOTIDE SEQUENCE [LARGE SCALE GENOMIC DNA]</scope>
    <source>
        <strain evidence="2">M63</strain>
    </source>
</reference>
<organism evidence="1 2">
    <name type="scientific">Paenibacillus elgii</name>
    <dbReference type="NCBI Taxonomy" id="189691"/>
    <lineage>
        <taxon>Bacteria</taxon>
        <taxon>Bacillati</taxon>
        <taxon>Bacillota</taxon>
        <taxon>Bacilli</taxon>
        <taxon>Bacillales</taxon>
        <taxon>Paenibacillaceae</taxon>
        <taxon>Paenibacillus</taxon>
    </lineage>
</organism>
<evidence type="ECO:0008006" key="3">
    <source>
        <dbReference type="Google" id="ProtNLM"/>
    </source>
</evidence>